<dbReference type="OrthoDB" id="880708at2"/>
<dbReference type="AlphaFoldDB" id="A0A1H9BDR9"/>
<reference evidence="2" key="1">
    <citation type="submission" date="2016-10" db="EMBL/GenBank/DDBJ databases">
        <authorList>
            <person name="Varghese N."/>
            <person name="Submissions S."/>
        </authorList>
    </citation>
    <scope>NUCLEOTIDE SEQUENCE [LARGE SCALE GENOMIC DNA]</scope>
    <source>
        <strain evidence="2">DSM 24740</strain>
    </source>
</reference>
<name>A0A1H9BDR9_9BACT</name>
<dbReference type="STRING" id="478744.SAMN05444359_10385"/>
<evidence type="ECO:0000313" key="2">
    <source>
        <dbReference type="Proteomes" id="UP000199021"/>
    </source>
</evidence>
<dbReference type="Proteomes" id="UP000199021">
    <property type="component" value="Unassembled WGS sequence"/>
</dbReference>
<gene>
    <name evidence="1" type="ORF">SAMN05444359_10385</name>
</gene>
<accession>A0A1H9BDR9</accession>
<dbReference type="InParanoid" id="A0A1H9BDR9"/>
<dbReference type="EMBL" id="FOFB01000003">
    <property type="protein sequence ID" value="SEP87094.1"/>
    <property type="molecule type" value="Genomic_DNA"/>
</dbReference>
<sequence length="119" mass="13438">MAEQKNDWIQLQTDVKPYLPKLSVAAETVTNEEVSNYPIFFAYVGEENEQAPGIFVLNVPTNRGIQWRVNVSTLEELVAKQVMTADKVDPFRNVYKKSPDALCFLIVDAEGARFGFVPK</sequence>
<protein>
    <submittedName>
        <fullName evidence="1">Uncharacterized protein</fullName>
    </submittedName>
</protein>
<evidence type="ECO:0000313" key="1">
    <source>
        <dbReference type="EMBL" id="SEP87094.1"/>
    </source>
</evidence>
<keyword evidence="2" id="KW-1185">Reference proteome</keyword>
<organism evidence="1 2">
    <name type="scientific">Neolewinella agarilytica</name>
    <dbReference type="NCBI Taxonomy" id="478744"/>
    <lineage>
        <taxon>Bacteria</taxon>
        <taxon>Pseudomonadati</taxon>
        <taxon>Bacteroidota</taxon>
        <taxon>Saprospiria</taxon>
        <taxon>Saprospirales</taxon>
        <taxon>Lewinellaceae</taxon>
        <taxon>Neolewinella</taxon>
    </lineage>
</organism>
<dbReference type="RefSeq" id="WP_090165513.1">
    <property type="nucleotide sequence ID" value="NZ_FOFB01000003.1"/>
</dbReference>
<proteinExistence type="predicted"/>